<dbReference type="Proteomes" id="UP000093928">
    <property type="component" value="Unassembled WGS sequence"/>
</dbReference>
<evidence type="ECO:0000256" key="1">
    <source>
        <dbReference type="ARBA" id="ARBA00004651"/>
    </source>
</evidence>
<dbReference type="InterPro" id="IPR051311">
    <property type="entry name" value="DedA_domain"/>
</dbReference>
<evidence type="ECO:0000256" key="4">
    <source>
        <dbReference type="ARBA" id="ARBA00022692"/>
    </source>
</evidence>
<feature type="transmembrane region" description="Helical" evidence="7">
    <location>
        <begin position="182"/>
        <end position="200"/>
    </location>
</feature>
<dbReference type="OrthoDB" id="9813426at2"/>
<dbReference type="RefSeq" id="WP_065144674.1">
    <property type="nucleotide sequence ID" value="NZ_LZLS01000132.1"/>
</dbReference>
<comment type="subcellular location">
    <subcellularLocation>
        <location evidence="1">Cell membrane</location>
        <topology evidence="1">Multi-pass membrane protein</topology>
    </subcellularLocation>
</comment>
<proteinExistence type="inferred from homology"/>
<evidence type="ECO:0000256" key="5">
    <source>
        <dbReference type="ARBA" id="ARBA00022989"/>
    </source>
</evidence>
<dbReference type="InterPro" id="IPR032816">
    <property type="entry name" value="VTT_dom"/>
</dbReference>
<evidence type="ECO:0000259" key="8">
    <source>
        <dbReference type="Pfam" id="PF09335"/>
    </source>
</evidence>
<keyword evidence="6 7" id="KW-0472">Membrane</keyword>
<organism evidence="9 10">
    <name type="scientific">Mycobacterium asiaticum</name>
    <dbReference type="NCBI Taxonomy" id="1790"/>
    <lineage>
        <taxon>Bacteria</taxon>
        <taxon>Bacillati</taxon>
        <taxon>Actinomycetota</taxon>
        <taxon>Actinomycetes</taxon>
        <taxon>Mycobacteriales</taxon>
        <taxon>Mycobacteriaceae</taxon>
        <taxon>Mycobacterium</taxon>
    </lineage>
</organism>
<dbReference type="PANTHER" id="PTHR42709">
    <property type="entry name" value="ALKALINE PHOSPHATASE LIKE PROTEIN"/>
    <property type="match status" value="1"/>
</dbReference>
<dbReference type="PANTHER" id="PTHR42709:SF6">
    <property type="entry name" value="UNDECAPRENYL PHOSPHATE TRANSPORTER A"/>
    <property type="match status" value="1"/>
</dbReference>
<evidence type="ECO:0000256" key="7">
    <source>
        <dbReference type="SAM" id="Phobius"/>
    </source>
</evidence>
<gene>
    <name evidence="9" type="ORF">A5634_25760</name>
</gene>
<dbReference type="AlphaFoldDB" id="A0A1A3NZJ5"/>
<reference evidence="9 10" key="1">
    <citation type="submission" date="2016-06" db="EMBL/GenBank/DDBJ databases">
        <authorList>
            <person name="Kjaerup R.B."/>
            <person name="Dalgaard T.S."/>
            <person name="Juul-Madsen H.R."/>
        </authorList>
    </citation>
    <scope>NUCLEOTIDE SEQUENCE [LARGE SCALE GENOMIC DNA]</scope>
    <source>
        <strain evidence="9 10">1165133.8</strain>
    </source>
</reference>
<accession>A0A1A3NZJ5</accession>
<dbReference type="GO" id="GO:0005886">
    <property type="term" value="C:plasma membrane"/>
    <property type="evidence" value="ECO:0007669"/>
    <property type="project" value="UniProtKB-SubCell"/>
</dbReference>
<evidence type="ECO:0000256" key="3">
    <source>
        <dbReference type="ARBA" id="ARBA00022475"/>
    </source>
</evidence>
<dbReference type="EMBL" id="LZLS01000132">
    <property type="protein sequence ID" value="OBK25777.1"/>
    <property type="molecule type" value="Genomic_DNA"/>
</dbReference>
<keyword evidence="3" id="KW-1003">Cell membrane</keyword>
<comment type="similarity">
    <text evidence="2">Belongs to the DedA family.</text>
</comment>
<feature type="transmembrane region" description="Helical" evidence="7">
    <location>
        <begin position="19"/>
        <end position="37"/>
    </location>
</feature>
<protein>
    <submittedName>
        <fullName evidence="9">Alkaline phosphatase</fullName>
    </submittedName>
</protein>
<feature type="domain" description="VTT" evidence="8">
    <location>
        <begin position="37"/>
        <end position="163"/>
    </location>
</feature>
<evidence type="ECO:0000313" key="10">
    <source>
        <dbReference type="Proteomes" id="UP000093928"/>
    </source>
</evidence>
<feature type="transmembrane region" description="Helical" evidence="7">
    <location>
        <begin position="148"/>
        <end position="176"/>
    </location>
</feature>
<name>A0A1A3NZJ5_MYCAS</name>
<feature type="transmembrane region" description="Helical" evidence="7">
    <location>
        <begin position="43"/>
        <end position="70"/>
    </location>
</feature>
<comment type="caution">
    <text evidence="9">The sequence shown here is derived from an EMBL/GenBank/DDBJ whole genome shotgun (WGS) entry which is preliminary data.</text>
</comment>
<keyword evidence="4 7" id="KW-0812">Transmembrane</keyword>
<sequence>MSSQLPGVFQSVAPTLDRYGYAAVLLMVGLEGVGIVLPGQLTLVAAGIFAGAGHLNLVLVLIAGFLAAVVGDNTGYAIGRFGGRELVLRFGRYVFFTEKRLAATERFFERRGETVVVLGRFVDGLRQASGIAAGLAEMGWRRYSTYNALGSAIWVCAWVLAGYLAGNHIVGLYAWFQHYEKYVLAALVVVVVAALAGWLIKRRASQQAA</sequence>
<evidence type="ECO:0000256" key="6">
    <source>
        <dbReference type="ARBA" id="ARBA00023136"/>
    </source>
</evidence>
<keyword evidence="5 7" id="KW-1133">Transmembrane helix</keyword>
<evidence type="ECO:0000256" key="2">
    <source>
        <dbReference type="ARBA" id="ARBA00010792"/>
    </source>
</evidence>
<evidence type="ECO:0000313" key="9">
    <source>
        <dbReference type="EMBL" id="OBK25777.1"/>
    </source>
</evidence>
<dbReference type="Pfam" id="PF09335">
    <property type="entry name" value="VTT_dom"/>
    <property type="match status" value="1"/>
</dbReference>